<protein>
    <submittedName>
        <fullName evidence="2">Uncharacterized protein</fullName>
    </submittedName>
</protein>
<comment type="caution">
    <text evidence="2">The sequence shown here is derived from an EMBL/GenBank/DDBJ whole genome shotgun (WGS) entry which is preliminary data.</text>
</comment>
<evidence type="ECO:0000313" key="2">
    <source>
        <dbReference type="EMBL" id="MBN8204964.1"/>
    </source>
</evidence>
<feature type="region of interest" description="Disordered" evidence="1">
    <location>
        <begin position="28"/>
        <end position="57"/>
    </location>
</feature>
<proteinExistence type="predicted"/>
<dbReference type="RefSeq" id="WP_206822724.1">
    <property type="nucleotide sequence ID" value="NZ_JAEMWU010000001.1"/>
</dbReference>
<dbReference type="AlphaFoldDB" id="A0A939DV14"/>
<feature type="region of interest" description="Disordered" evidence="1">
    <location>
        <begin position="80"/>
        <end position="100"/>
    </location>
</feature>
<dbReference type="Proteomes" id="UP000664385">
    <property type="component" value="Unassembled WGS sequence"/>
</dbReference>
<dbReference type="EMBL" id="JAEMWU010000001">
    <property type="protein sequence ID" value="MBN8204964.1"/>
    <property type="molecule type" value="Genomic_DNA"/>
</dbReference>
<gene>
    <name evidence="2" type="ORF">JF543_03205</name>
</gene>
<evidence type="ECO:0000256" key="1">
    <source>
        <dbReference type="SAM" id="MobiDB-lite"/>
    </source>
</evidence>
<accession>A0A939DV14</accession>
<feature type="compositionally biased region" description="Basic and acidic residues" evidence="1">
    <location>
        <begin position="28"/>
        <end position="52"/>
    </location>
</feature>
<evidence type="ECO:0000313" key="3">
    <source>
        <dbReference type="Proteomes" id="UP000664385"/>
    </source>
</evidence>
<sequence length="100" mass="11366">MHGNVAEAPGCRAIRIVDVDVAGFAERRQSEHDRRGFEAEHRRRMPPGERQHPHGVPLPGLQRIVGGAIDIHTLADAAVRRPRDRLPEHPRFFDEEQGQR</sequence>
<organism evidence="2 3">
    <name type="scientific">Microbacterium esteraromaticum</name>
    <dbReference type="NCBI Taxonomy" id="57043"/>
    <lineage>
        <taxon>Bacteria</taxon>
        <taxon>Bacillati</taxon>
        <taxon>Actinomycetota</taxon>
        <taxon>Actinomycetes</taxon>
        <taxon>Micrococcales</taxon>
        <taxon>Microbacteriaceae</taxon>
        <taxon>Microbacterium</taxon>
    </lineage>
</organism>
<name>A0A939DV14_9MICO</name>
<reference evidence="2" key="1">
    <citation type="submission" date="2020-12" db="EMBL/GenBank/DDBJ databases">
        <title>PHA producing bacteria isolated from mangrove.</title>
        <authorList>
            <person name="Zheng W."/>
            <person name="Yu S."/>
            <person name="Huang Y."/>
        </authorList>
    </citation>
    <scope>NUCLEOTIDE SEQUENCE</scope>
    <source>
        <strain evidence="2">GN8-5</strain>
    </source>
</reference>